<sequence>MPKTFIRQNALVRVFASPKPLQPETKKQYEEISLSDAEVKAIRRPGIASAAKRAAVALALLKSASAFAGSVAGFGGATEITQLLNNAELVMSVAQQAQMVEQNIQAQITRLQNLAQVPGDLINQTIAPYTQQIDQFRSLYSAVSELQQAAQSTSQLFGNAMSEMSSANLKPSQWLSALSSLAKSQGGAYRAQLNRDMNAISALAKRAQNVQDIQSKIPGVTGNVQGLQMLNQQTNVLAGEMIDLHALMQRQVAMQMQDKVDQSQARDNAAQLLKARSQQAADINAKEQSMIQNAPAFQLPRDQ</sequence>
<name>A0A7X2HSU5_RALPI</name>
<proteinExistence type="predicted"/>
<dbReference type="RefSeq" id="WP_154209162.1">
    <property type="nucleotide sequence ID" value="NZ_WJYN01000016.1"/>
</dbReference>
<evidence type="ECO:0000313" key="1">
    <source>
        <dbReference type="EMBL" id="MRT01640.1"/>
    </source>
</evidence>
<dbReference type="Proteomes" id="UP000441032">
    <property type="component" value="Unassembled WGS sequence"/>
</dbReference>
<organism evidence="1 2">
    <name type="scientific">Ralstonia pickettii</name>
    <name type="common">Burkholderia pickettii</name>
    <dbReference type="NCBI Taxonomy" id="329"/>
    <lineage>
        <taxon>Bacteria</taxon>
        <taxon>Pseudomonadati</taxon>
        <taxon>Pseudomonadota</taxon>
        <taxon>Betaproteobacteria</taxon>
        <taxon>Burkholderiales</taxon>
        <taxon>Burkholderiaceae</taxon>
        <taxon>Ralstonia</taxon>
    </lineage>
</organism>
<dbReference type="AlphaFoldDB" id="A0A7X2HSU5"/>
<accession>A0A7X2HSU5</accession>
<gene>
    <name evidence="1" type="ORF">GJQ57_23625</name>
</gene>
<dbReference type="EMBL" id="WJYN01000016">
    <property type="protein sequence ID" value="MRT01640.1"/>
    <property type="molecule type" value="Genomic_DNA"/>
</dbReference>
<dbReference type="SMR" id="A0A7X2HSU5"/>
<reference evidence="1 2" key="1">
    <citation type="submission" date="2019-11" db="EMBL/GenBank/DDBJ databases">
        <title>Phenotypic characterization of an OXA-22 and OXA-60 co-producing Ralstonia pickettii clinical strain.</title>
        <authorList>
            <person name="He F."/>
        </authorList>
    </citation>
    <scope>NUCLEOTIDE SEQUENCE [LARGE SCALE GENOMIC DNA]</scope>
    <source>
        <strain evidence="1 2">PSLESD1</strain>
    </source>
</reference>
<protein>
    <submittedName>
        <fullName evidence="1">Conjugal transfer protein TrbJ</fullName>
    </submittedName>
</protein>
<evidence type="ECO:0000313" key="2">
    <source>
        <dbReference type="Proteomes" id="UP000441032"/>
    </source>
</evidence>
<comment type="caution">
    <text evidence="1">The sequence shown here is derived from an EMBL/GenBank/DDBJ whole genome shotgun (WGS) entry which is preliminary data.</text>
</comment>